<proteinExistence type="predicted"/>
<dbReference type="Gene3D" id="3.20.20.70">
    <property type="entry name" value="Aldolase class I"/>
    <property type="match status" value="1"/>
</dbReference>
<dbReference type="GO" id="GO:0009052">
    <property type="term" value="P:pentose-phosphate shunt, non-oxidative branch"/>
    <property type="evidence" value="ECO:0007669"/>
    <property type="project" value="TreeGrafter"/>
</dbReference>
<evidence type="ECO:0000256" key="1">
    <source>
        <dbReference type="ARBA" id="ARBA00023270"/>
    </source>
</evidence>
<dbReference type="GO" id="GO:0005975">
    <property type="term" value="P:carbohydrate metabolic process"/>
    <property type="evidence" value="ECO:0007669"/>
    <property type="project" value="InterPro"/>
</dbReference>
<evidence type="ECO:0000313" key="3">
    <source>
        <dbReference type="EMBL" id="KAK1762987.1"/>
    </source>
</evidence>
<organism evidence="3 4">
    <name type="scientific">Phialemonium atrogriseum</name>
    <dbReference type="NCBI Taxonomy" id="1093897"/>
    <lineage>
        <taxon>Eukaryota</taxon>
        <taxon>Fungi</taxon>
        <taxon>Dikarya</taxon>
        <taxon>Ascomycota</taxon>
        <taxon>Pezizomycotina</taxon>
        <taxon>Sordariomycetes</taxon>
        <taxon>Sordariomycetidae</taxon>
        <taxon>Cephalothecales</taxon>
        <taxon>Cephalothecaceae</taxon>
        <taxon>Phialemonium</taxon>
    </lineage>
</organism>
<keyword evidence="2" id="KW-0570">Pentose shunt</keyword>
<gene>
    <name evidence="3" type="ORF">QBC33DRAFT_460308</name>
</gene>
<dbReference type="InterPro" id="IPR018225">
    <property type="entry name" value="Transaldolase_AS"/>
</dbReference>
<dbReference type="Pfam" id="PF00923">
    <property type="entry name" value="TAL_FSA"/>
    <property type="match status" value="1"/>
</dbReference>
<evidence type="ECO:0000313" key="4">
    <source>
        <dbReference type="Proteomes" id="UP001244011"/>
    </source>
</evidence>
<reference evidence="3" key="1">
    <citation type="submission" date="2023-06" db="EMBL/GenBank/DDBJ databases">
        <title>Genome-scale phylogeny and comparative genomics of the fungal order Sordariales.</title>
        <authorList>
            <consortium name="Lawrence Berkeley National Laboratory"/>
            <person name="Hensen N."/>
            <person name="Bonometti L."/>
            <person name="Westerberg I."/>
            <person name="Brannstrom I.O."/>
            <person name="Guillou S."/>
            <person name="Cros-Aarteil S."/>
            <person name="Calhoun S."/>
            <person name="Haridas S."/>
            <person name="Kuo A."/>
            <person name="Mondo S."/>
            <person name="Pangilinan J."/>
            <person name="Riley R."/>
            <person name="Labutti K."/>
            <person name="Andreopoulos B."/>
            <person name="Lipzen A."/>
            <person name="Chen C."/>
            <person name="Yanf M."/>
            <person name="Daum C."/>
            <person name="Ng V."/>
            <person name="Clum A."/>
            <person name="Steindorff A."/>
            <person name="Ohm R."/>
            <person name="Martin F."/>
            <person name="Silar P."/>
            <person name="Natvig D."/>
            <person name="Lalanne C."/>
            <person name="Gautier V."/>
            <person name="Ament-Velasquez S.L."/>
            <person name="Kruys A."/>
            <person name="Hutchinson M.I."/>
            <person name="Powell A.J."/>
            <person name="Barry K."/>
            <person name="Miller A.N."/>
            <person name="Grigoriev I.V."/>
            <person name="Debuchy R."/>
            <person name="Gladieux P."/>
            <person name="Thoren M.H."/>
            <person name="Johannesson H."/>
        </authorList>
    </citation>
    <scope>NUCLEOTIDE SEQUENCE</scope>
    <source>
        <strain evidence="3">8032-3</strain>
    </source>
</reference>
<dbReference type="InterPro" id="IPR001585">
    <property type="entry name" value="TAL/FSA"/>
</dbReference>
<comment type="function">
    <text evidence="2">Catalyzes the rate-limiting step of the non-oxidative phase in the pentose phosphate pathway. Catalyzes the reversible conversion of sedheptulose-7-phosphate and D-glyceraldehyde 3-phosphate into erythrose-4-phosphate and beta-D-fructose 6-phosphate.</text>
</comment>
<protein>
    <recommendedName>
        <fullName evidence="2">Transaldolase</fullName>
        <ecNumber evidence="2">2.2.1.2</ecNumber>
    </recommendedName>
</protein>
<keyword evidence="1" id="KW-0704">Schiff base</keyword>
<evidence type="ECO:0000256" key="2">
    <source>
        <dbReference type="RuleBase" id="RU000501"/>
    </source>
</evidence>
<sequence length="345" mass="37835">MAASTLLDQLRTLSAVDCDTLDVEVARKLGPFVDCTSNQAIAFGELSKVDADGVPVYKSLISKAIQLAHWKLARHVDATLEELAVEIMMVLLLLQFAPYLKGYCHIQTNPRWSYSTQKTVKNAERIVSHFEELSSEVPGFDIKRVCIKIASTWEGLQACRELEKRGIATLATTMFCMEQAALAADAGCTYIAPYVNELRVHFDPSYTDANKAFAFCGEAQRYYELCGSKTRVLPASLTSAEEVMQLAGIHHITVSPPLLAELAATPAEGWKSSDVVGQTLREAPIPPASAGGLYDSIVRDEAAWRLAFTRSNNGGSEGKIIQAINIFLRMQDDLENMARQQSAVV</sequence>
<dbReference type="AlphaFoldDB" id="A0AAJ0FD97"/>
<comment type="catalytic activity">
    <reaction evidence="2">
        <text>D-sedoheptulose 7-phosphate + D-glyceraldehyde 3-phosphate = D-erythrose 4-phosphate + beta-D-fructose 6-phosphate</text>
        <dbReference type="Rhea" id="RHEA:17053"/>
        <dbReference type="ChEBI" id="CHEBI:16897"/>
        <dbReference type="ChEBI" id="CHEBI:57483"/>
        <dbReference type="ChEBI" id="CHEBI:57634"/>
        <dbReference type="ChEBI" id="CHEBI:59776"/>
        <dbReference type="EC" id="2.2.1.2"/>
    </reaction>
</comment>
<dbReference type="EMBL" id="MU839031">
    <property type="protein sequence ID" value="KAK1762987.1"/>
    <property type="molecule type" value="Genomic_DNA"/>
</dbReference>
<comment type="pathway">
    <text evidence="2">Carbohydrate degradation; pentose phosphate pathway; D-glyceraldehyde 3-phosphate and beta-D-fructose 6-phosphate from D-ribose 5-phosphate and D-xylulose 5-phosphate (non-oxidative stage): step 2/3.</text>
</comment>
<dbReference type="EC" id="2.2.1.2" evidence="2"/>
<name>A0AAJ0FD97_9PEZI</name>
<accession>A0AAJ0FD97</accession>
<dbReference type="Proteomes" id="UP001244011">
    <property type="component" value="Unassembled WGS sequence"/>
</dbReference>
<keyword evidence="2" id="KW-0808">Transferase</keyword>
<dbReference type="RefSeq" id="XP_060279200.1">
    <property type="nucleotide sequence ID" value="XM_060424977.1"/>
</dbReference>
<comment type="caution">
    <text evidence="3">The sequence shown here is derived from an EMBL/GenBank/DDBJ whole genome shotgun (WGS) entry which is preliminary data.</text>
</comment>
<keyword evidence="4" id="KW-1185">Reference proteome</keyword>
<dbReference type="GeneID" id="85308164"/>
<dbReference type="PANTHER" id="PTHR10683">
    <property type="entry name" value="TRANSALDOLASE"/>
    <property type="match status" value="1"/>
</dbReference>
<dbReference type="SUPFAM" id="SSF51569">
    <property type="entry name" value="Aldolase"/>
    <property type="match status" value="1"/>
</dbReference>
<dbReference type="PANTHER" id="PTHR10683:SF34">
    <property type="entry name" value="TRANSALDOLASE"/>
    <property type="match status" value="1"/>
</dbReference>
<dbReference type="PROSITE" id="PS00958">
    <property type="entry name" value="TRANSALDOLASE_2"/>
    <property type="match status" value="1"/>
</dbReference>
<dbReference type="InterPro" id="IPR013785">
    <property type="entry name" value="Aldolase_TIM"/>
</dbReference>
<dbReference type="GO" id="GO:0004801">
    <property type="term" value="F:transaldolase activity"/>
    <property type="evidence" value="ECO:0007669"/>
    <property type="project" value="UniProtKB-EC"/>
</dbReference>